<comment type="caution">
    <text evidence="1">The sequence shown here is derived from an EMBL/GenBank/DDBJ whole genome shotgun (WGS) entry which is preliminary data.</text>
</comment>
<organism evidence="1 2">
    <name type="scientific">Ataeniobius toweri</name>
    <dbReference type="NCBI Taxonomy" id="208326"/>
    <lineage>
        <taxon>Eukaryota</taxon>
        <taxon>Metazoa</taxon>
        <taxon>Chordata</taxon>
        <taxon>Craniata</taxon>
        <taxon>Vertebrata</taxon>
        <taxon>Euteleostomi</taxon>
        <taxon>Actinopterygii</taxon>
        <taxon>Neopterygii</taxon>
        <taxon>Teleostei</taxon>
        <taxon>Neoteleostei</taxon>
        <taxon>Acanthomorphata</taxon>
        <taxon>Ovalentaria</taxon>
        <taxon>Atherinomorphae</taxon>
        <taxon>Cyprinodontiformes</taxon>
        <taxon>Goodeidae</taxon>
        <taxon>Ataeniobius</taxon>
    </lineage>
</organism>
<proteinExistence type="predicted"/>
<accession>A0ABU7C140</accession>
<reference evidence="1 2" key="1">
    <citation type="submission" date="2021-07" db="EMBL/GenBank/DDBJ databases">
        <authorList>
            <person name="Palmer J.M."/>
        </authorList>
    </citation>
    <scope>NUCLEOTIDE SEQUENCE [LARGE SCALE GENOMIC DNA]</scope>
    <source>
        <strain evidence="1 2">AT_MEX2019</strain>
        <tissue evidence="1">Muscle</tissue>
    </source>
</reference>
<dbReference type="EMBL" id="JAHUTI010071360">
    <property type="protein sequence ID" value="MED6255585.1"/>
    <property type="molecule type" value="Genomic_DNA"/>
</dbReference>
<name>A0ABU7C140_9TELE</name>
<protein>
    <submittedName>
        <fullName evidence="1">Uncharacterized protein</fullName>
    </submittedName>
</protein>
<evidence type="ECO:0000313" key="1">
    <source>
        <dbReference type="EMBL" id="MED6255585.1"/>
    </source>
</evidence>
<gene>
    <name evidence="1" type="ORF">ATANTOWER_011662</name>
</gene>
<sequence length="106" mass="12567">MLNVRKCHKIWTSNKEFKYFSRRYRYFATITCLHKLKVNHSEKTQLRVNKFTVLFIQYIVNVFMFHESFQKAHKNLKCVACSAEPVLCRATTGCIYSSRSLTALHI</sequence>
<dbReference type="Proteomes" id="UP001345963">
    <property type="component" value="Unassembled WGS sequence"/>
</dbReference>
<evidence type="ECO:0000313" key="2">
    <source>
        <dbReference type="Proteomes" id="UP001345963"/>
    </source>
</evidence>
<keyword evidence="2" id="KW-1185">Reference proteome</keyword>